<dbReference type="GO" id="GO:0016705">
    <property type="term" value="F:oxidoreductase activity, acting on paired donors, with incorporation or reduction of molecular oxygen"/>
    <property type="evidence" value="ECO:0007669"/>
    <property type="project" value="InterPro"/>
</dbReference>
<evidence type="ECO:0000313" key="9">
    <source>
        <dbReference type="Proteomes" id="UP000199286"/>
    </source>
</evidence>
<protein>
    <submittedName>
        <fullName evidence="8">Fatty-acid peroxygenase</fullName>
    </submittedName>
</protein>
<organism evidence="8 9">
    <name type="scientific">Citreimonas salinaria</name>
    <dbReference type="NCBI Taxonomy" id="321339"/>
    <lineage>
        <taxon>Bacteria</taxon>
        <taxon>Pseudomonadati</taxon>
        <taxon>Pseudomonadota</taxon>
        <taxon>Alphaproteobacteria</taxon>
        <taxon>Rhodobacterales</taxon>
        <taxon>Roseobacteraceae</taxon>
        <taxon>Citreimonas</taxon>
    </lineage>
</organism>
<dbReference type="Pfam" id="PF00067">
    <property type="entry name" value="p450"/>
    <property type="match status" value="1"/>
</dbReference>
<reference evidence="8 9" key="1">
    <citation type="submission" date="2016-10" db="EMBL/GenBank/DDBJ databases">
        <authorList>
            <person name="de Groot N.N."/>
        </authorList>
    </citation>
    <scope>NUCLEOTIDE SEQUENCE [LARGE SCALE GENOMIC DNA]</scope>
    <source>
        <strain evidence="8 9">DSM 26880</strain>
    </source>
</reference>
<dbReference type="Proteomes" id="UP000199286">
    <property type="component" value="Unassembled WGS sequence"/>
</dbReference>
<dbReference type="GO" id="GO:0016125">
    <property type="term" value="P:sterol metabolic process"/>
    <property type="evidence" value="ECO:0007669"/>
    <property type="project" value="TreeGrafter"/>
</dbReference>
<dbReference type="STRING" id="321339.SAMN05444340_110135"/>
<evidence type="ECO:0000256" key="7">
    <source>
        <dbReference type="ARBA" id="ARBA00023033"/>
    </source>
</evidence>
<evidence type="ECO:0000256" key="1">
    <source>
        <dbReference type="ARBA" id="ARBA00001971"/>
    </source>
</evidence>
<keyword evidence="6" id="KW-0408">Iron</keyword>
<comment type="similarity">
    <text evidence="2">Belongs to the cytochrome P450 family.</text>
</comment>
<evidence type="ECO:0000256" key="3">
    <source>
        <dbReference type="ARBA" id="ARBA00022617"/>
    </source>
</evidence>
<name>A0A1H3KVD9_9RHOB</name>
<keyword evidence="3" id="KW-0349">Heme</keyword>
<dbReference type="Gene3D" id="1.10.630.10">
    <property type="entry name" value="Cytochrome P450"/>
    <property type="match status" value="1"/>
</dbReference>
<evidence type="ECO:0000256" key="2">
    <source>
        <dbReference type="ARBA" id="ARBA00010617"/>
    </source>
</evidence>
<dbReference type="RefSeq" id="WP_089883886.1">
    <property type="nucleotide sequence ID" value="NZ_FNPF01000010.1"/>
</dbReference>
<keyword evidence="7" id="KW-0503">Monooxygenase</keyword>
<proteinExistence type="inferred from homology"/>
<dbReference type="GO" id="GO:0020037">
    <property type="term" value="F:heme binding"/>
    <property type="evidence" value="ECO:0007669"/>
    <property type="project" value="InterPro"/>
</dbReference>
<dbReference type="InterPro" id="IPR036396">
    <property type="entry name" value="Cyt_P450_sf"/>
</dbReference>
<keyword evidence="9" id="KW-1185">Reference proteome</keyword>
<comment type="cofactor">
    <cofactor evidence="1">
        <name>heme</name>
        <dbReference type="ChEBI" id="CHEBI:30413"/>
    </cofactor>
</comment>
<dbReference type="AlphaFoldDB" id="A0A1H3KVD9"/>
<gene>
    <name evidence="8" type="ORF">SAMN05444340_110135</name>
</gene>
<dbReference type="PANTHER" id="PTHR24286:SF24">
    <property type="entry name" value="LANOSTEROL 14-ALPHA DEMETHYLASE"/>
    <property type="match status" value="1"/>
</dbReference>
<dbReference type="CDD" id="cd11067">
    <property type="entry name" value="CYP152"/>
    <property type="match status" value="1"/>
</dbReference>
<evidence type="ECO:0000256" key="4">
    <source>
        <dbReference type="ARBA" id="ARBA00022723"/>
    </source>
</evidence>
<keyword evidence="5" id="KW-0560">Oxidoreductase</keyword>
<sequence>MPERSSEIPTLPGFDSTTAFLREGYRFVSRRCQALGSDGFRTRIMLRPVTCLRGAEAAREFYRPGRMTRRGAMPKQVLKLLQDKGSVQMLDDAPHRVRKAMFMDLMTPGNLDRARQIFDEEWRAAVRGWTNREIALSKGVRDVMTRTAMRWCGLDPAAHDSAARSAELSAMYASAGKLGPAYLRARLLRARSERWARRVIGQVRKAEMPDDSAVARIAFHVDADGAHLTEAAAAVELLNLLRPIVAVGRYVVFVAHALHVHRDSIPADRNDDAMNAAIAHEVRRLYPFFPVIGGRVREPFEWRGARFDRGDWLLLDLYGTNRDPASWPMSETFRPERHEGLDEQPDALIPQGGGDYLKNHRCPGEWLTVALMTEAVGQLRDMQWHVPQQNLDLPANEFPPIPGDGMRIVVNPGAPAAAAPIC</sequence>
<evidence type="ECO:0000313" key="8">
    <source>
        <dbReference type="EMBL" id="SDY56143.1"/>
    </source>
</evidence>
<dbReference type="OrthoDB" id="9764248at2"/>
<dbReference type="GO" id="GO:0005506">
    <property type="term" value="F:iron ion binding"/>
    <property type="evidence" value="ECO:0007669"/>
    <property type="project" value="InterPro"/>
</dbReference>
<evidence type="ECO:0000256" key="6">
    <source>
        <dbReference type="ARBA" id="ARBA00023004"/>
    </source>
</evidence>
<dbReference type="EMBL" id="FNPF01000010">
    <property type="protein sequence ID" value="SDY56143.1"/>
    <property type="molecule type" value="Genomic_DNA"/>
</dbReference>
<accession>A0A1H3KVD9</accession>
<evidence type="ECO:0000256" key="5">
    <source>
        <dbReference type="ARBA" id="ARBA00023002"/>
    </source>
</evidence>
<dbReference type="GO" id="GO:0004497">
    <property type="term" value="F:monooxygenase activity"/>
    <property type="evidence" value="ECO:0007669"/>
    <property type="project" value="UniProtKB-KW"/>
</dbReference>
<dbReference type="PANTHER" id="PTHR24286">
    <property type="entry name" value="CYTOCHROME P450 26"/>
    <property type="match status" value="1"/>
</dbReference>
<dbReference type="InterPro" id="IPR001128">
    <property type="entry name" value="Cyt_P450"/>
</dbReference>
<keyword evidence="4" id="KW-0479">Metal-binding</keyword>
<dbReference type="SUPFAM" id="SSF48264">
    <property type="entry name" value="Cytochrome P450"/>
    <property type="match status" value="1"/>
</dbReference>